<keyword evidence="3" id="KW-1185">Reference proteome</keyword>
<comment type="caution">
    <text evidence="2">The sequence shown here is derived from an EMBL/GenBank/DDBJ whole genome shotgun (WGS) entry which is preliminary data.</text>
</comment>
<name>A0AAV4TAV5_9ARAC</name>
<dbReference type="EMBL" id="BPLQ01009226">
    <property type="protein sequence ID" value="GIY42576.1"/>
    <property type="molecule type" value="Genomic_DNA"/>
</dbReference>
<feature type="compositionally biased region" description="Low complexity" evidence="1">
    <location>
        <begin position="133"/>
        <end position="142"/>
    </location>
</feature>
<evidence type="ECO:0000313" key="3">
    <source>
        <dbReference type="Proteomes" id="UP001054837"/>
    </source>
</evidence>
<dbReference type="AlphaFoldDB" id="A0AAV4TAV5"/>
<protein>
    <submittedName>
        <fullName evidence="2">Uncharacterized protein</fullName>
    </submittedName>
</protein>
<accession>A0AAV4TAV5</accession>
<gene>
    <name evidence="2" type="ORF">CDAR_189011</name>
</gene>
<dbReference type="Proteomes" id="UP001054837">
    <property type="component" value="Unassembled WGS sequence"/>
</dbReference>
<evidence type="ECO:0000313" key="2">
    <source>
        <dbReference type="EMBL" id="GIY42576.1"/>
    </source>
</evidence>
<evidence type="ECO:0000256" key="1">
    <source>
        <dbReference type="SAM" id="MobiDB-lite"/>
    </source>
</evidence>
<organism evidence="2 3">
    <name type="scientific">Caerostris darwini</name>
    <dbReference type="NCBI Taxonomy" id="1538125"/>
    <lineage>
        <taxon>Eukaryota</taxon>
        <taxon>Metazoa</taxon>
        <taxon>Ecdysozoa</taxon>
        <taxon>Arthropoda</taxon>
        <taxon>Chelicerata</taxon>
        <taxon>Arachnida</taxon>
        <taxon>Araneae</taxon>
        <taxon>Araneomorphae</taxon>
        <taxon>Entelegynae</taxon>
        <taxon>Araneoidea</taxon>
        <taxon>Araneidae</taxon>
        <taxon>Caerostris</taxon>
    </lineage>
</organism>
<reference evidence="2 3" key="1">
    <citation type="submission" date="2021-06" db="EMBL/GenBank/DDBJ databases">
        <title>Caerostris darwini draft genome.</title>
        <authorList>
            <person name="Kono N."/>
            <person name="Arakawa K."/>
        </authorList>
    </citation>
    <scope>NUCLEOTIDE SEQUENCE [LARGE SCALE GENOMIC DNA]</scope>
</reference>
<feature type="region of interest" description="Disordered" evidence="1">
    <location>
        <begin position="129"/>
        <end position="205"/>
    </location>
</feature>
<sequence length="287" mass="31421">MVTPPVRKIIASSPISPSQNDDNLAETTNANLARRPASETVIDGNFVVSNYELLKHFMALKTNIDHMGLQITSCTRSNEVVIATQIATQKEEMQAICSNLNVLYRKLPPNQKVLDEMLTAHLEQLETAKKKAASAAAAKNKNPPQGPSQQKRKTPMTIDDEGFITPGSRRSKNGSTATPNPDMAAKAPSPRTQPLPPPRRAPDFSYAAATTNRPRPQAPPAENVNKPLDESAYEFLQILLRLARDNSLNADGIFEVVIDLIPELEALTNPHLKGAKILQAYSKRFGL</sequence>
<proteinExistence type="predicted"/>